<dbReference type="InterPro" id="IPR009061">
    <property type="entry name" value="DNA-bd_dom_put_sf"/>
</dbReference>
<dbReference type="PANTHER" id="PTHR30204:SF98">
    <property type="entry name" value="HTH-TYPE TRANSCRIPTIONAL REGULATOR ADHR"/>
    <property type="match status" value="1"/>
</dbReference>
<dbReference type="RefSeq" id="WP_060959094.1">
    <property type="nucleotide sequence ID" value="NZ_CP025299.1"/>
</dbReference>
<dbReference type="Pfam" id="PF13411">
    <property type="entry name" value="MerR_1"/>
    <property type="match status" value="1"/>
</dbReference>
<organism evidence="2 3">
    <name type="scientific">Microbacterium hominis</name>
    <dbReference type="NCBI Taxonomy" id="162426"/>
    <lineage>
        <taxon>Bacteria</taxon>
        <taxon>Bacillati</taxon>
        <taxon>Actinomycetota</taxon>
        <taxon>Actinomycetes</taxon>
        <taxon>Micrococcales</taxon>
        <taxon>Microbacteriaceae</taxon>
        <taxon>Microbacterium</taxon>
    </lineage>
</organism>
<reference evidence="2 3" key="1">
    <citation type="submission" date="2017-12" db="EMBL/GenBank/DDBJ databases">
        <title>Isolation and characterization of estrogens degradatiion strain Microbacterium hominis SJTG1.</title>
        <authorList>
            <person name="Xiong W."/>
            <person name="Yin C."/>
            <person name="Zheng D."/>
            <person name="Liang R."/>
        </authorList>
    </citation>
    <scope>NUCLEOTIDE SEQUENCE [LARGE SCALE GENOMIC DNA]</scope>
    <source>
        <strain evidence="2 3">SJTG1</strain>
    </source>
</reference>
<gene>
    <name evidence="2" type="ORF">CXR34_16595</name>
</gene>
<dbReference type="Proteomes" id="UP000233276">
    <property type="component" value="Chromosome"/>
</dbReference>
<dbReference type="SUPFAM" id="SSF46955">
    <property type="entry name" value="Putative DNA-binding domain"/>
    <property type="match status" value="1"/>
</dbReference>
<dbReference type="InterPro" id="IPR000551">
    <property type="entry name" value="MerR-type_HTH_dom"/>
</dbReference>
<accession>A0A134DJ33</accession>
<proteinExistence type="predicted"/>
<dbReference type="SMART" id="SM00422">
    <property type="entry name" value="HTH_MERR"/>
    <property type="match status" value="1"/>
</dbReference>
<name>A0A134DJ33_9MICO</name>
<dbReference type="PRINTS" id="PR00040">
    <property type="entry name" value="HTHMERR"/>
</dbReference>
<evidence type="ECO:0000313" key="2">
    <source>
        <dbReference type="EMBL" id="AUG30920.1"/>
    </source>
</evidence>
<sequence>MTTMLTMGEAVAASGLSADTLRYYEDEGIIGPLTRDRRNHRVFSDNDLAWIGVVTCMKDAGLGIDDLRTFADLLHGPHASVDPVAFLEERRGALEERRRVLSRAIAVMDDKIAHFRGSRDRAGSPDAG</sequence>
<evidence type="ECO:0000313" key="3">
    <source>
        <dbReference type="Proteomes" id="UP000233276"/>
    </source>
</evidence>
<evidence type="ECO:0000256" key="1">
    <source>
        <dbReference type="ARBA" id="ARBA00023125"/>
    </source>
</evidence>
<protein>
    <submittedName>
        <fullName evidence="2">MerR family transcriptional regulator</fullName>
    </submittedName>
</protein>
<dbReference type="PANTHER" id="PTHR30204">
    <property type="entry name" value="REDOX-CYCLING DRUG-SENSING TRANSCRIPTIONAL ACTIVATOR SOXR"/>
    <property type="match status" value="1"/>
</dbReference>
<dbReference type="InterPro" id="IPR047057">
    <property type="entry name" value="MerR_fam"/>
</dbReference>
<dbReference type="EMBL" id="CP025299">
    <property type="protein sequence ID" value="AUG30920.1"/>
    <property type="molecule type" value="Genomic_DNA"/>
</dbReference>
<dbReference type="Gene3D" id="1.10.1660.10">
    <property type="match status" value="1"/>
</dbReference>
<keyword evidence="1" id="KW-0238">DNA-binding</keyword>
<dbReference type="GO" id="GO:0003700">
    <property type="term" value="F:DNA-binding transcription factor activity"/>
    <property type="evidence" value="ECO:0007669"/>
    <property type="project" value="InterPro"/>
</dbReference>
<dbReference type="OrthoDB" id="5242095at2"/>
<dbReference type="AlphaFoldDB" id="A0A134DJ33"/>
<dbReference type="GO" id="GO:0003677">
    <property type="term" value="F:DNA binding"/>
    <property type="evidence" value="ECO:0007669"/>
    <property type="project" value="UniProtKB-KW"/>
</dbReference>
<dbReference type="PROSITE" id="PS50937">
    <property type="entry name" value="HTH_MERR_2"/>
    <property type="match status" value="1"/>
</dbReference>
<dbReference type="KEGG" id="mhos:CXR34_16595"/>
<dbReference type="CDD" id="cd01109">
    <property type="entry name" value="HTH_YyaN"/>
    <property type="match status" value="1"/>
</dbReference>